<evidence type="ECO:0000256" key="1">
    <source>
        <dbReference type="ARBA" id="ARBA00022553"/>
    </source>
</evidence>
<evidence type="ECO:0000259" key="4">
    <source>
        <dbReference type="PROSITE" id="PS50110"/>
    </source>
</evidence>
<keyword evidence="6" id="KW-1185">Reference proteome</keyword>
<dbReference type="InterPro" id="IPR050595">
    <property type="entry name" value="Bact_response_regulator"/>
</dbReference>
<dbReference type="PROSITE" id="PS50110">
    <property type="entry name" value="RESPONSE_REGULATORY"/>
    <property type="match status" value="1"/>
</dbReference>
<dbReference type="Pfam" id="PF00072">
    <property type="entry name" value="Response_reg"/>
    <property type="match status" value="1"/>
</dbReference>
<dbReference type="CDD" id="cd17536">
    <property type="entry name" value="REC_YesN-like"/>
    <property type="match status" value="1"/>
</dbReference>
<dbReference type="PANTHER" id="PTHR44591:SF3">
    <property type="entry name" value="RESPONSE REGULATORY DOMAIN-CONTAINING PROTEIN"/>
    <property type="match status" value="1"/>
</dbReference>
<gene>
    <name evidence="5" type="ORF">J3U88_05155</name>
</gene>
<protein>
    <submittedName>
        <fullName evidence="5">Response regulator</fullName>
    </submittedName>
</protein>
<dbReference type="GO" id="GO:0000160">
    <property type="term" value="P:phosphorelay signal transduction system"/>
    <property type="evidence" value="ECO:0007669"/>
    <property type="project" value="InterPro"/>
</dbReference>
<reference evidence="5" key="1">
    <citation type="submission" date="2021-03" db="EMBL/GenBank/DDBJ databases">
        <authorList>
            <person name="Wang G."/>
        </authorList>
    </citation>
    <scope>NUCLEOTIDE SEQUENCE</scope>
    <source>
        <strain evidence="5">KCTC 12899</strain>
    </source>
</reference>
<proteinExistence type="predicted"/>
<dbReference type="Proteomes" id="UP000664417">
    <property type="component" value="Unassembled WGS sequence"/>
</dbReference>
<keyword evidence="3" id="KW-0175">Coiled coil</keyword>
<keyword evidence="1 2" id="KW-0597">Phosphoprotein</keyword>
<evidence type="ECO:0000313" key="6">
    <source>
        <dbReference type="Proteomes" id="UP000664417"/>
    </source>
</evidence>
<evidence type="ECO:0000256" key="2">
    <source>
        <dbReference type="PROSITE-ProRule" id="PRU00169"/>
    </source>
</evidence>
<dbReference type="SUPFAM" id="SSF52172">
    <property type="entry name" value="CheY-like"/>
    <property type="match status" value="1"/>
</dbReference>
<dbReference type="SMART" id="SM00448">
    <property type="entry name" value="REC"/>
    <property type="match status" value="1"/>
</dbReference>
<accession>A0A8J7QDX8</accession>
<evidence type="ECO:0000256" key="3">
    <source>
        <dbReference type="SAM" id="Coils"/>
    </source>
</evidence>
<dbReference type="Gene3D" id="3.40.50.2300">
    <property type="match status" value="1"/>
</dbReference>
<dbReference type="AlphaFoldDB" id="A0A8J7QDX8"/>
<dbReference type="PANTHER" id="PTHR44591">
    <property type="entry name" value="STRESS RESPONSE REGULATOR PROTEIN 1"/>
    <property type="match status" value="1"/>
</dbReference>
<dbReference type="InterPro" id="IPR001789">
    <property type="entry name" value="Sig_transdc_resp-reg_receiver"/>
</dbReference>
<evidence type="ECO:0000313" key="5">
    <source>
        <dbReference type="EMBL" id="MBO1317840.1"/>
    </source>
</evidence>
<feature type="coiled-coil region" evidence="3">
    <location>
        <begin position="108"/>
        <end position="135"/>
    </location>
</feature>
<sequence length="139" mass="15813">MSLNLLIVDDEAEIRNLLARHFTLLDYTVATAENGKAAVEILENSRIDAVITDILMPEMDGIGLLGYLRDQLPMVRTIVITGYITLDNALACMRLRAEAFVFKPIEDLTELEEAIGQIEKRLKTWQRKLRELRGMRPEA</sequence>
<comment type="caution">
    <text evidence="5">The sequence shown here is derived from an EMBL/GenBank/DDBJ whole genome shotgun (WGS) entry which is preliminary data.</text>
</comment>
<dbReference type="RefSeq" id="WP_207857314.1">
    <property type="nucleotide sequence ID" value="NZ_JAFREP010000004.1"/>
</dbReference>
<name>A0A8J7QDX8_9BACT</name>
<feature type="domain" description="Response regulatory" evidence="4">
    <location>
        <begin position="4"/>
        <end position="118"/>
    </location>
</feature>
<feature type="modified residue" description="4-aspartylphosphate" evidence="2">
    <location>
        <position position="53"/>
    </location>
</feature>
<organism evidence="5 6">
    <name type="scientific">Acanthopleuribacter pedis</name>
    <dbReference type="NCBI Taxonomy" id="442870"/>
    <lineage>
        <taxon>Bacteria</taxon>
        <taxon>Pseudomonadati</taxon>
        <taxon>Acidobacteriota</taxon>
        <taxon>Holophagae</taxon>
        <taxon>Acanthopleuribacterales</taxon>
        <taxon>Acanthopleuribacteraceae</taxon>
        <taxon>Acanthopleuribacter</taxon>
    </lineage>
</organism>
<dbReference type="EMBL" id="JAFREP010000004">
    <property type="protein sequence ID" value="MBO1317840.1"/>
    <property type="molecule type" value="Genomic_DNA"/>
</dbReference>
<dbReference type="InterPro" id="IPR011006">
    <property type="entry name" value="CheY-like_superfamily"/>
</dbReference>